<gene>
    <name evidence="1" type="primary">Acey_s0001.g474</name>
    <name evidence="1" type="ORF">Y032_0001g474</name>
</gene>
<protein>
    <submittedName>
        <fullName evidence="1">Uncharacterized protein</fullName>
    </submittedName>
</protein>
<organism evidence="1 2">
    <name type="scientific">Ancylostoma ceylanicum</name>
    <dbReference type="NCBI Taxonomy" id="53326"/>
    <lineage>
        <taxon>Eukaryota</taxon>
        <taxon>Metazoa</taxon>
        <taxon>Ecdysozoa</taxon>
        <taxon>Nematoda</taxon>
        <taxon>Chromadorea</taxon>
        <taxon>Rhabditida</taxon>
        <taxon>Rhabditina</taxon>
        <taxon>Rhabditomorpha</taxon>
        <taxon>Strongyloidea</taxon>
        <taxon>Ancylostomatidae</taxon>
        <taxon>Ancylostomatinae</taxon>
        <taxon>Ancylostoma</taxon>
    </lineage>
</organism>
<evidence type="ECO:0000313" key="2">
    <source>
        <dbReference type="Proteomes" id="UP000024635"/>
    </source>
</evidence>
<name>A0A016W4T7_9BILA</name>
<sequence length="106" mass="11668">MNSHAQLSYHGNAKEYIASISSGPAVQPHAEHVLRRLKSILLDKAPEALSLLDELVVLLSPIPKEIVEEEKRARSVVIAGVAEAQISMPPFQRQLRTENSVHEILG</sequence>
<dbReference type="STRING" id="53326.A0A016W4T7"/>
<dbReference type="OrthoDB" id="5869388at2759"/>
<dbReference type="Proteomes" id="UP000024635">
    <property type="component" value="Unassembled WGS sequence"/>
</dbReference>
<dbReference type="AlphaFoldDB" id="A0A016W4T7"/>
<reference evidence="2" key="1">
    <citation type="journal article" date="2015" name="Nat. Genet.">
        <title>The genome and transcriptome of the zoonotic hookworm Ancylostoma ceylanicum identify infection-specific gene families.</title>
        <authorList>
            <person name="Schwarz E.M."/>
            <person name="Hu Y."/>
            <person name="Antoshechkin I."/>
            <person name="Miller M.M."/>
            <person name="Sternberg P.W."/>
            <person name="Aroian R.V."/>
        </authorList>
    </citation>
    <scope>NUCLEOTIDE SEQUENCE</scope>
    <source>
        <strain evidence="2">HY135</strain>
    </source>
</reference>
<keyword evidence="2" id="KW-1185">Reference proteome</keyword>
<accession>A0A016W4T7</accession>
<comment type="caution">
    <text evidence="1">The sequence shown here is derived from an EMBL/GenBank/DDBJ whole genome shotgun (WGS) entry which is preliminary data.</text>
</comment>
<dbReference type="EMBL" id="JARK01001337">
    <property type="protein sequence ID" value="EYC34571.1"/>
    <property type="molecule type" value="Genomic_DNA"/>
</dbReference>
<proteinExistence type="predicted"/>
<evidence type="ECO:0000313" key="1">
    <source>
        <dbReference type="EMBL" id="EYC34571.1"/>
    </source>
</evidence>